<feature type="region of interest" description="Disordered" evidence="1">
    <location>
        <begin position="1"/>
        <end position="66"/>
    </location>
</feature>
<evidence type="ECO:0000313" key="4">
    <source>
        <dbReference type="Proteomes" id="UP001201980"/>
    </source>
</evidence>
<protein>
    <recommendedName>
        <fullName evidence="2">Atos-like conserved domain-containing protein</fullName>
    </recommendedName>
</protein>
<organism evidence="3 4">
    <name type="scientific">Zalerion maritima</name>
    <dbReference type="NCBI Taxonomy" id="339359"/>
    <lineage>
        <taxon>Eukaryota</taxon>
        <taxon>Fungi</taxon>
        <taxon>Dikarya</taxon>
        <taxon>Ascomycota</taxon>
        <taxon>Pezizomycotina</taxon>
        <taxon>Sordariomycetes</taxon>
        <taxon>Lulworthiomycetidae</taxon>
        <taxon>Lulworthiales</taxon>
        <taxon>Lulworthiaceae</taxon>
        <taxon>Zalerion</taxon>
    </lineage>
</organism>
<dbReference type="InterPro" id="IPR025261">
    <property type="entry name" value="Atos-like_cons_dom"/>
</dbReference>
<dbReference type="PANTHER" id="PTHR13199">
    <property type="entry name" value="GH03947P"/>
    <property type="match status" value="1"/>
</dbReference>
<dbReference type="PANTHER" id="PTHR13199:SF11">
    <property type="entry name" value="PROTEIN ATOSSA"/>
    <property type="match status" value="1"/>
</dbReference>
<feature type="domain" description="Atos-like conserved" evidence="2">
    <location>
        <begin position="333"/>
        <end position="407"/>
    </location>
</feature>
<feature type="compositionally biased region" description="Basic and acidic residues" evidence="1">
    <location>
        <begin position="123"/>
        <end position="173"/>
    </location>
</feature>
<sequence length="775" mass="85405">MPIFQEDLERGDGSEDPPPSRPIPIDSPSQLLRRKCSEESIRTDLCEGIIPDSPKPTTPENDPELISDRAELIERLKRGESPTWVPNRRLESLFFIRSPPPQSNPESPSDTSPSLLPPANITPEKRDAARDDEARLSQGLEIERPRSALHSGDFREQQPPGEGRKPLEKRRTPASEQIRPDTLWTFATSPPRSFAPIRRDTAFEAPLIDRRSGPPSLCSSLSSSFAFQPPTSPLVQSESNDDLELHVDSIELSEGNGRYMARRHTTSYGFSTPIIPTQRSFHRRQGSFQAHQPQRAVTTAGGFQFGSPQTPALLRSRRPSFSSDVSPIQHASMVGSYEESILRGRMSTTPSKPLDFVAQIGVLGIGKCKSSLRCPPHVTLPFPAVFYSYANTSQEMTNPEDGPSPYVGQVDLENGLTNPDAEQRMKRKATSRRVDSKARGKEDLNMGEVMRDVVAEGSDADNRRVLRSKRRSGSPKCPPGGSYRIPEKGQIQIIIKNPNKTAVKLFLVPYDLSGMEPGTKTFIRQRSYSAGPIIENIPASGSDRPRLRYLVHIHICCPSRGRFYLYKSIRVVFANRVPDGKEKLRNEVTHPEPKYSPYKPTRVMNPPMSANGIGGAASALAMETAFRRRSSGFSLGNSNHFDKASRSLHNGFGIGRLSSSGAPVEPVPFRLPLGPAQKDDSSEASDATAKLMSPPSITAGPESSPSQFTQWKHPGSRIECYGKLNKGDAGYGGNPFYSPINGSPVAEGLLSKSLRSLEMQQQDMERSEKSLEDGM</sequence>
<proteinExistence type="predicted"/>
<feature type="region of interest" description="Disordered" evidence="1">
    <location>
        <begin position="395"/>
        <end position="483"/>
    </location>
</feature>
<keyword evidence="4" id="KW-1185">Reference proteome</keyword>
<evidence type="ECO:0000259" key="2">
    <source>
        <dbReference type="SMART" id="SM01177"/>
    </source>
</evidence>
<dbReference type="Pfam" id="PF13889">
    <property type="entry name" value="Chromosome_seg"/>
    <property type="match status" value="1"/>
</dbReference>
<dbReference type="SMART" id="SM01177">
    <property type="entry name" value="DUF4210"/>
    <property type="match status" value="1"/>
</dbReference>
<feature type="compositionally biased region" description="Basic and acidic residues" evidence="1">
    <location>
        <begin position="35"/>
        <end position="45"/>
    </location>
</feature>
<dbReference type="InterPro" id="IPR051506">
    <property type="entry name" value="ATOS_Transcription_Regulators"/>
</dbReference>
<feature type="compositionally biased region" description="Polar residues" evidence="1">
    <location>
        <begin position="701"/>
        <end position="710"/>
    </location>
</feature>
<feature type="region of interest" description="Disordered" evidence="1">
    <location>
        <begin position="95"/>
        <end position="177"/>
    </location>
</feature>
<name>A0AAD5S004_9PEZI</name>
<feature type="compositionally biased region" description="Low complexity" evidence="1">
    <location>
        <begin position="104"/>
        <end position="118"/>
    </location>
</feature>
<accession>A0AAD5S004</accession>
<comment type="caution">
    <text evidence="3">The sequence shown here is derived from an EMBL/GenBank/DDBJ whole genome shotgun (WGS) entry which is preliminary data.</text>
</comment>
<reference evidence="3" key="1">
    <citation type="submission" date="2022-07" db="EMBL/GenBank/DDBJ databases">
        <title>Draft genome sequence of Zalerion maritima ATCC 34329, a (micro)plastics degrading marine fungus.</title>
        <authorList>
            <person name="Paco A."/>
            <person name="Goncalves M.F.M."/>
            <person name="Rocha-Santos T.A.P."/>
            <person name="Alves A."/>
        </authorList>
    </citation>
    <scope>NUCLEOTIDE SEQUENCE</scope>
    <source>
        <strain evidence="3">ATCC 34329</strain>
    </source>
</reference>
<gene>
    <name evidence="3" type="ORF">MKZ38_000169</name>
</gene>
<evidence type="ECO:0000256" key="1">
    <source>
        <dbReference type="SAM" id="MobiDB-lite"/>
    </source>
</evidence>
<dbReference type="Proteomes" id="UP001201980">
    <property type="component" value="Unassembled WGS sequence"/>
</dbReference>
<dbReference type="EMBL" id="JAKWBI020000103">
    <property type="protein sequence ID" value="KAJ2902743.1"/>
    <property type="molecule type" value="Genomic_DNA"/>
</dbReference>
<dbReference type="Pfam" id="PF13915">
    <property type="entry name" value="DUF4210"/>
    <property type="match status" value="1"/>
</dbReference>
<dbReference type="AlphaFoldDB" id="A0AAD5S004"/>
<feature type="compositionally biased region" description="Basic and acidic residues" evidence="1">
    <location>
        <begin position="432"/>
        <end position="464"/>
    </location>
</feature>
<dbReference type="InterPro" id="IPR033473">
    <property type="entry name" value="Atos-like_C"/>
</dbReference>
<evidence type="ECO:0000313" key="3">
    <source>
        <dbReference type="EMBL" id="KAJ2902743.1"/>
    </source>
</evidence>
<feature type="region of interest" description="Disordered" evidence="1">
    <location>
        <begin position="666"/>
        <end position="712"/>
    </location>
</feature>